<dbReference type="Gene3D" id="3.10.450.50">
    <property type="match status" value="1"/>
</dbReference>
<gene>
    <name evidence="1" type="ORF">BWZ43_14580</name>
</gene>
<dbReference type="GO" id="GO:0030638">
    <property type="term" value="P:polyketide metabolic process"/>
    <property type="evidence" value="ECO:0007669"/>
    <property type="project" value="InterPro"/>
</dbReference>
<accession>A0A8E2IA18</accession>
<dbReference type="Pfam" id="PF07366">
    <property type="entry name" value="SnoaL"/>
    <property type="match status" value="1"/>
</dbReference>
<evidence type="ECO:0000313" key="1">
    <source>
        <dbReference type="EMBL" id="OOP67663.1"/>
    </source>
</evidence>
<sequence>MTPEQVVRNFLEIVRSGENPEFSNELMADSVMAHQVVSEEEQTIQRTPQEYAEHVKEMIETYGNFSFEIQEFISQGNKVYVRWKQEGKHQGNIGKYQTTGLPLVELASAVYRVEDEKIAEYWIQIDRLGIIKQLERNASN</sequence>
<dbReference type="AlphaFoldDB" id="A0A8E2IA18"/>
<dbReference type="Proteomes" id="UP000189761">
    <property type="component" value="Unassembled WGS sequence"/>
</dbReference>
<evidence type="ECO:0000313" key="2">
    <source>
        <dbReference type="Proteomes" id="UP000189761"/>
    </source>
</evidence>
<comment type="caution">
    <text evidence="1">The sequence shown here is derived from an EMBL/GenBank/DDBJ whole genome shotgun (WGS) entry which is preliminary data.</text>
</comment>
<proteinExistence type="predicted"/>
<dbReference type="InterPro" id="IPR032710">
    <property type="entry name" value="NTF2-like_dom_sf"/>
</dbReference>
<dbReference type="InterPro" id="IPR009959">
    <property type="entry name" value="Cyclase_SnoaL-like"/>
</dbReference>
<dbReference type="RefSeq" id="WP_078110537.1">
    <property type="nucleotide sequence ID" value="NZ_CP065424.1"/>
</dbReference>
<reference evidence="1 2" key="1">
    <citation type="submission" date="2017-01" db="EMBL/GenBank/DDBJ databases">
        <title>Draft genome sequence of Bacillus oleronius.</title>
        <authorList>
            <person name="Allam M."/>
        </authorList>
    </citation>
    <scope>NUCLEOTIDE SEQUENCE [LARGE SCALE GENOMIC DNA]</scope>
    <source>
        <strain evidence="1 2">DSM 9356</strain>
    </source>
</reference>
<organism evidence="1 2">
    <name type="scientific">Heyndrickxia oleronia</name>
    <dbReference type="NCBI Taxonomy" id="38875"/>
    <lineage>
        <taxon>Bacteria</taxon>
        <taxon>Bacillati</taxon>
        <taxon>Bacillota</taxon>
        <taxon>Bacilli</taxon>
        <taxon>Bacillales</taxon>
        <taxon>Bacillaceae</taxon>
        <taxon>Heyndrickxia</taxon>
    </lineage>
</organism>
<dbReference type="SUPFAM" id="SSF54427">
    <property type="entry name" value="NTF2-like"/>
    <property type="match status" value="1"/>
</dbReference>
<name>A0A8E2IA18_9BACI</name>
<keyword evidence="2" id="KW-1185">Reference proteome</keyword>
<protein>
    <submittedName>
        <fullName evidence="1">Polyketide cyclase</fullName>
    </submittedName>
</protein>
<dbReference type="EMBL" id="MTLA01000173">
    <property type="protein sequence ID" value="OOP67663.1"/>
    <property type="molecule type" value="Genomic_DNA"/>
</dbReference>